<protein>
    <recommendedName>
        <fullName evidence="6">HMA domain-containing protein</fullName>
    </recommendedName>
</protein>
<dbReference type="InterPro" id="IPR036163">
    <property type="entry name" value="HMA_dom_sf"/>
</dbReference>
<organism evidence="7 8">
    <name type="scientific">Flemingia macrophylla</name>
    <dbReference type="NCBI Taxonomy" id="520843"/>
    <lineage>
        <taxon>Eukaryota</taxon>
        <taxon>Viridiplantae</taxon>
        <taxon>Streptophyta</taxon>
        <taxon>Embryophyta</taxon>
        <taxon>Tracheophyta</taxon>
        <taxon>Spermatophyta</taxon>
        <taxon>Magnoliopsida</taxon>
        <taxon>eudicotyledons</taxon>
        <taxon>Gunneridae</taxon>
        <taxon>Pentapetalae</taxon>
        <taxon>rosids</taxon>
        <taxon>fabids</taxon>
        <taxon>Fabales</taxon>
        <taxon>Fabaceae</taxon>
        <taxon>Papilionoideae</taxon>
        <taxon>50 kb inversion clade</taxon>
        <taxon>NPAAA clade</taxon>
        <taxon>indigoferoid/millettioid clade</taxon>
        <taxon>Phaseoleae</taxon>
        <taxon>Flemingia</taxon>
    </lineage>
</organism>
<evidence type="ECO:0000256" key="5">
    <source>
        <dbReference type="ARBA" id="ARBA00024045"/>
    </source>
</evidence>
<evidence type="ECO:0000256" key="1">
    <source>
        <dbReference type="ARBA" id="ARBA00022481"/>
    </source>
</evidence>
<comment type="caution">
    <text evidence="7">The sequence shown here is derived from an EMBL/GenBank/DDBJ whole genome shotgun (WGS) entry which is preliminary data.</text>
</comment>
<feature type="domain" description="HMA" evidence="6">
    <location>
        <begin position="7"/>
        <end position="71"/>
    </location>
</feature>
<dbReference type="PROSITE" id="PS50846">
    <property type="entry name" value="HMA_2"/>
    <property type="match status" value="1"/>
</dbReference>
<proteinExistence type="inferred from homology"/>
<keyword evidence="8" id="KW-1185">Reference proteome</keyword>
<reference evidence="7 8" key="1">
    <citation type="submission" date="2024-08" db="EMBL/GenBank/DDBJ databases">
        <title>Insights into the chromosomal genome structure of Flemingia macrophylla.</title>
        <authorList>
            <person name="Ding Y."/>
            <person name="Zhao Y."/>
            <person name="Bi W."/>
            <person name="Wu M."/>
            <person name="Zhao G."/>
            <person name="Gong Y."/>
            <person name="Li W."/>
            <person name="Zhang P."/>
        </authorList>
    </citation>
    <scope>NUCLEOTIDE SEQUENCE [LARGE SCALE GENOMIC DNA]</scope>
    <source>
        <strain evidence="7">DYQJB</strain>
        <tissue evidence="7">Leaf</tissue>
    </source>
</reference>
<accession>A0ABD1MH09</accession>
<sequence length="201" mass="22931">MSNEVNCKKIELKVSVNCCEGCKRKVKKALRELEGVLNIDIDPMQPKITVLGNVNPHILIKKLLKVGKVAEVCCYEQVEAEGNDKQNTVREQEKQLYSCDFKIEETKDLIGKKMASKDYNKMTYNACDHQEVNYMVHPNMMNPYSNIKTHAQYCYIAQPCAVAVPYYSIPSYTAPPVPQVCVEDHFDMPSFQPPFLRPMSS</sequence>
<evidence type="ECO:0000313" key="8">
    <source>
        <dbReference type="Proteomes" id="UP001603857"/>
    </source>
</evidence>
<dbReference type="PANTHER" id="PTHR45868:SF14">
    <property type="entry name" value="OS08G0205500 PROTEIN"/>
    <property type="match status" value="1"/>
</dbReference>
<dbReference type="Proteomes" id="UP001603857">
    <property type="component" value="Unassembled WGS sequence"/>
</dbReference>
<evidence type="ECO:0000259" key="6">
    <source>
        <dbReference type="PROSITE" id="PS50846"/>
    </source>
</evidence>
<keyword evidence="1" id="KW-0488">Methylation</keyword>
<keyword evidence="3" id="KW-0449">Lipoprotein</keyword>
<dbReference type="Pfam" id="PF00403">
    <property type="entry name" value="HMA"/>
    <property type="match status" value="1"/>
</dbReference>
<dbReference type="EMBL" id="JBGMDY010000005">
    <property type="protein sequence ID" value="KAL2335098.1"/>
    <property type="molecule type" value="Genomic_DNA"/>
</dbReference>
<dbReference type="PANTHER" id="PTHR45868">
    <property type="entry name" value="HEAVY METAL-ASSOCIATED ISOPRENYLATED PLANT PROTEIN 33-RELATED"/>
    <property type="match status" value="1"/>
</dbReference>
<dbReference type="InterPro" id="IPR006121">
    <property type="entry name" value="HMA_dom"/>
</dbReference>
<evidence type="ECO:0000256" key="2">
    <source>
        <dbReference type="ARBA" id="ARBA00022723"/>
    </source>
</evidence>
<evidence type="ECO:0000256" key="4">
    <source>
        <dbReference type="ARBA" id="ARBA00023289"/>
    </source>
</evidence>
<dbReference type="CDD" id="cd00371">
    <property type="entry name" value="HMA"/>
    <property type="match status" value="1"/>
</dbReference>
<evidence type="ECO:0000313" key="7">
    <source>
        <dbReference type="EMBL" id="KAL2335098.1"/>
    </source>
</evidence>
<evidence type="ECO:0000256" key="3">
    <source>
        <dbReference type="ARBA" id="ARBA00023288"/>
    </source>
</evidence>
<name>A0ABD1MH09_9FABA</name>
<dbReference type="GO" id="GO:0046872">
    <property type="term" value="F:metal ion binding"/>
    <property type="evidence" value="ECO:0007669"/>
    <property type="project" value="UniProtKB-KW"/>
</dbReference>
<dbReference type="Gene3D" id="3.30.70.100">
    <property type="match status" value="1"/>
</dbReference>
<dbReference type="SUPFAM" id="SSF55008">
    <property type="entry name" value="HMA, heavy metal-associated domain"/>
    <property type="match status" value="1"/>
</dbReference>
<comment type="similarity">
    <text evidence="5">Belongs to the HIPP family.</text>
</comment>
<dbReference type="AlphaFoldDB" id="A0ABD1MH09"/>
<keyword evidence="2" id="KW-0479">Metal-binding</keyword>
<gene>
    <name evidence="7" type="ORF">Fmac_016311</name>
</gene>
<keyword evidence="4" id="KW-0636">Prenylation</keyword>